<evidence type="ECO:0000313" key="2">
    <source>
        <dbReference type="EMBL" id="GAV55776.1"/>
    </source>
</evidence>
<protein>
    <recommendedName>
        <fullName evidence="4">Mediator of RNA polymerase II transcription subunit 3</fullName>
    </recommendedName>
</protein>
<organism evidence="2 3">
    <name type="scientific">Zygosaccharomyces rouxii</name>
    <dbReference type="NCBI Taxonomy" id="4956"/>
    <lineage>
        <taxon>Eukaryota</taxon>
        <taxon>Fungi</taxon>
        <taxon>Dikarya</taxon>
        <taxon>Ascomycota</taxon>
        <taxon>Saccharomycotina</taxon>
        <taxon>Saccharomycetes</taxon>
        <taxon>Saccharomycetales</taxon>
        <taxon>Saccharomycetaceae</taxon>
        <taxon>Zygosaccharomyces</taxon>
    </lineage>
</organism>
<dbReference type="GO" id="GO:0003712">
    <property type="term" value="F:transcription coregulator activity"/>
    <property type="evidence" value="ECO:0007669"/>
    <property type="project" value="InterPro"/>
</dbReference>
<name>A0A1Q3AJ62_ZYGRO</name>
<evidence type="ECO:0000313" key="3">
    <source>
        <dbReference type="Proteomes" id="UP000187013"/>
    </source>
</evidence>
<dbReference type="GO" id="GO:0016592">
    <property type="term" value="C:mediator complex"/>
    <property type="evidence" value="ECO:0007669"/>
    <property type="project" value="InterPro"/>
</dbReference>
<feature type="compositionally biased region" description="Polar residues" evidence="1">
    <location>
        <begin position="299"/>
        <end position="312"/>
    </location>
</feature>
<dbReference type="GO" id="GO:0006357">
    <property type="term" value="P:regulation of transcription by RNA polymerase II"/>
    <property type="evidence" value="ECO:0007669"/>
    <property type="project" value="InterPro"/>
</dbReference>
<feature type="region of interest" description="Disordered" evidence="1">
    <location>
        <begin position="179"/>
        <end position="344"/>
    </location>
</feature>
<dbReference type="Proteomes" id="UP000187013">
    <property type="component" value="Unassembled WGS sequence"/>
</dbReference>
<feature type="compositionally biased region" description="Basic residues" evidence="1">
    <location>
        <begin position="227"/>
        <end position="236"/>
    </location>
</feature>
<comment type="caution">
    <text evidence="2">The sequence shown here is derived from an EMBL/GenBank/DDBJ whole genome shotgun (WGS) entry which is preliminary data.</text>
</comment>
<evidence type="ECO:0000256" key="1">
    <source>
        <dbReference type="SAM" id="MobiDB-lite"/>
    </source>
</evidence>
<dbReference type="AlphaFoldDB" id="A0A1Q3AJ62"/>
<dbReference type="EMBL" id="BDGX01000051">
    <property type="protein sequence ID" value="GAV55776.1"/>
    <property type="molecule type" value="Genomic_DNA"/>
</dbReference>
<evidence type="ECO:0008006" key="4">
    <source>
        <dbReference type="Google" id="ProtNLM"/>
    </source>
</evidence>
<feature type="compositionally biased region" description="Low complexity" evidence="1">
    <location>
        <begin position="334"/>
        <end position="344"/>
    </location>
</feature>
<proteinExistence type="predicted"/>
<dbReference type="OrthoDB" id="4070475at2759"/>
<reference evidence="2 3" key="1">
    <citation type="submission" date="2016-08" db="EMBL/GenBank/DDBJ databases">
        <title>Draft genome sequence of allopolyploid Zygosaccharomyces rouxii.</title>
        <authorList>
            <person name="Watanabe J."/>
            <person name="Uehara K."/>
            <person name="Mogi Y."/>
            <person name="Tsukioka Y."/>
        </authorList>
    </citation>
    <scope>NUCLEOTIDE SEQUENCE [LARGE SCALE GENOMIC DNA]</scope>
    <source>
        <strain evidence="2 3">NBRC 110957</strain>
    </source>
</reference>
<feature type="compositionally biased region" description="Low complexity" evidence="1">
    <location>
        <begin position="288"/>
        <end position="297"/>
    </location>
</feature>
<feature type="compositionally biased region" description="Polar residues" evidence="1">
    <location>
        <begin position="255"/>
        <end position="268"/>
    </location>
</feature>
<accession>A0A1Q3AJ62</accession>
<feature type="compositionally biased region" description="Polar residues" evidence="1">
    <location>
        <begin position="201"/>
        <end position="222"/>
    </location>
</feature>
<dbReference type="InterPro" id="IPR020998">
    <property type="entry name" value="Med3"/>
</dbReference>
<gene>
    <name evidence="2" type="ORF">ZYGR_0AY01690</name>
</gene>
<feature type="compositionally biased region" description="Polar residues" evidence="1">
    <location>
        <begin position="182"/>
        <end position="194"/>
    </location>
</feature>
<dbReference type="Pfam" id="PF11593">
    <property type="entry name" value="Med3"/>
    <property type="match status" value="1"/>
</dbReference>
<sequence length="447" mass="48429">MPGGEELSEILSLNMKLDELESKLSSGDNSKESVMGAIDEAQGSILPMRLKFNDFLQTMSSIDKMQEVGPDEKFLLIRSKLLELTNSMQQVSEEFTKLQPLFDTVPEYAERYGNKRFLPLETLRSATNGNGSAFPAQQLNQQSQQNLPLPQSQQSLVDSQQIQTQQQLQQQQLQLQQQQQQFNGGSASTINSAQSRKKSKSNAGTPGSGVNTPSGGITINNATPSSKKPRKPRQPKKTPSGLNIGMGMGSVPTPIMSSSNFKPQNVQSPAIGGASVMSAPSGAGNGNGSNSIQSVNGVPPTSTMGTPMNNVMSPLANAPSGFGLPQSHPPQPLPQQLSQQLSQQLTQQRQQQVQQQRQQQAQAQAQAHVQAQAQQQQQQQQQQYGMGPRSGQLPQAQINMNTITPANILSMNMAADNQQNWGNRAGKDLDPLDINNLDFGNLNMDFI</sequence>